<dbReference type="SUPFAM" id="SSF46689">
    <property type="entry name" value="Homeodomain-like"/>
    <property type="match status" value="1"/>
</dbReference>
<evidence type="ECO:0000256" key="4">
    <source>
        <dbReference type="PROSITE-ProRule" id="PRU00335"/>
    </source>
</evidence>
<dbReference type="Pfam" id="PF21597">
    <property type="entry name" value="TetR_C_43"/>
    <property type="match status" value="1"/>
</dbReference>
<comment type="caution">
    <text evidence="6">The sequence shown here is derived from an EMBL/GenBank/DDBJ whole genome shotgun (WGS) entry which is preliminary data.</text>
</comment>
<evidence type="ECO:0000256" key="1">
    <source>
        <dbReference type="ARBA" id="ARBA00023015"/>
    </source>
</evidence>
<evidence type="ECO:0000256" key="3">
    <source>
        <dbReference type="ARBA" id="ARBA00023163"/>
    </source>
</evidence>
<dbReference type="InterPro" id="IPR009057">
    <property type="entry name" value="Homeodomain-like_sf"/>
</dbReference>
<feature type="DNA-binding region" description="H-T-H motif" evidence="4">
    <location>
        <begin position="37"/>
        <end position="56"/>
    </location>
</feature>
<sequence length="195" mass="20809">MTTTHGGRAPRSDARRNRQHLLDIAEQHFAEHGVSGSLDAIAKDAGLGAGTLYRHFPSRDALLAALLSARDQEIGLRREQIASTAVDPGDALDMWLNALIDWAGAFDGLPDPLRAAMGEQASPLASTCEGYITGTDEFLSRAQDAGFARRDARARELFLMALAVSWAQGAAMADSASATSMAELLRSGWANRTTV</sequence>
<evidence type="ECO:0000259" key="5">
    <source>
        <dbReference type="PROSITE" id="PS50977"/>
    </source>
</evidence>
<keyword evidence="7" id="KW-1185">Reference proteome</keyword>
<proteinExistence type="predicted"/>
<dbReference type="InterPro" id="IPR001647">
    <property type="entry name" value="HTH_TetR"/>
</dbReference>
<dbReference type="InterPro" id="IPR049445">
    <property type="entry name" value="TetR_SbtR-like_C"/>
</dbReference>
<evidence type="ECO:0000256" key="2">
    <source>
        <dbReference type="ARBA" id="ARBA00023125"/>
    </source>
</evidence>
<dbReference type="Proteomes" id="UP001549257">
    <property type="component" value="Unassembled WGS sequence"/>
</dbReference>
<dbReference type="PROSITE" id="PS50977">
    <property type="entry name" value="HTH_TETR_2"/>
    <property type="match status" value="1"/>
</dbReference>
<keyword evidence="1" id="KW-0805">Transcription regulation</keyword>
<dbReference type="EMBL" id="JBEPSJ010000002">
    <property type="protein sequence ID" value="MET4582535.1"/>
    <property type="molecule type" value="Genomic_DNA"/>
</dbReference>
<evidence type="ECO:0000313" key="7">
    <source>
        <dbReference type="Proteomes" id="UP001549257"/>
    </source>
</evidence>
<feature type="domain" description="HTH tetR-type" evidence="5">
    <location>
        <begin position="15"/>
        <end position="74"/>
    </location>
</feature>
<accession>A0ABV2QNJ8</accession>
<keyword evidence="2 4" id="KW-0238">DNA-binding</keyword>
<dbReference type="PANTHER" id="PTHR30055:SF234">
    <property type="entry name" value="HTH-TYPE TRANSCRIPTIONAL REGULATOR BETI"/>
    <property type="match status" value="1"/>
</dbReference>
<dbReference type="PRINTS" id="PR00455">
    <property type="entry name" value="HTHTETR"/>
</dbReference>
<name>A0ABV2QNJ8_9MICO</name>
<protein>
    <submittedName>
        <fullName evidence="6">AcrR family transcriptional regulator</fullName>
    </submittedName>
</protein>
<organism evidence="6 7">
    <name type="scientific">Conyzicola nivalis</name>
    <dbReference type="NCBI Taxonomy" id="1477021"/>
    <lineage>
        <taxon>Bacteria</taxon>
        <taxon>Bacillati</taxon>
        <taxon>Actinomycetota</taxon>
        <taxon>Actinomycetes</taxon>
        <taxon>Micrococcales</taxon>
        <taxon>Microbacteriaceae</taxon>
        <taxon>Conyzicola</taxon>
    </lineage>
</organism>
<dbReference type="Gene3D" id="1.10.357.10">
    <property type="entry name" value="Tetracycline Repressor, domain 2"/>
    <property type="match status" value="1"/>
</dbReference>
<reference evidence="6 7" key="1">
    <citation type="submission" date="2024-06" db="EMBL/GenBank/DDBJ databases">
        <title>Sorghum-associated microbial communities from plants grown in Nebraska, USA.</title>
        <authorList>
            <person name="Schachtman D."/>
        </authorList>
    </citation>
    <scope>NUCLEOTIDE SEQUENCE [LARGE SCALE GENOMIC DNA]</scope>
    <source>
        <strain evidence="6 7">2857</strain>
    </source>
</reference>
<evidence type="ECO:0000313" key="6">
    <source>
        <dbReference type="EMBL" id="MET4582535.1"/>
    </source>
</evidence>
<dbReference type="Pfam" id="PF00440">
    <property type="entry name" value="TetR_N"/>
    <property type="match status" value="1"/>
</dbReference>
<dbReference type="InterPro" id="IPR050109">
    <property type="entry name" value="HTH-type_TetR-like_transc_reg"/>
</dbReference>
<gene>
    <name evidence="6" type="ORF">ABIE21_002045</name>
</gene>
<dbReference type="RefSeq" id="WP_354024718.1">
    <property type="nucleotide sequence ID" value="NZ_JBEPSJ010000002.1"/>
</dbReference>
<keyword evidence="3" id="KW-0804">Transcription</keyword>
<dbReference type="PANTHER" id="PTHR30055">
    <property type="entry name" value="HTH-TYPE TRANSCRIPTIONAL REGULATOR RUTR"/>
    <property type="match status" value="1"/>
</dbReference>